<gene>
    <name evidence="1" type="ORF">CLUMA_CG019394</name>
</gene>
<dbReference type="EMBL" id="CVRI01000066">
    <property type="protein sequence ID" value="CRL06319.1"/>
    <property type="molecule type" value="Genomic_DNA"/>
</dbReference>
<evidence type="ECO:0000313" key="2">
    <source>
        <dbReference type="Proteomes" id="UP000183832"/>
    </source>
</evidence>
<accession>A0A1J1J1P5</accession>
<reference evidence="1 2" key="1">
    <citation type="submission" date="2015-04" db="EMBL/GenBank/DDBJ databases">
        <authorList>
            <person name="Syromyatnikov M.Y."/>
            <person name="Popov V.N."/>
        </authorList>
    </citation>
    <scope>NUCLEOTIDE SEQUENCE [LARGE SCALE GENOMIC DNA]</scope>
</reference>
<organism evidence="1 2">
    <name type="scientific">Clunio marinus</name>
    <dbReference type="NCBI Taxonomy" id="568069"/>
    <lineage>
        <taxon>Eukaryota</taxon>
        <taxon>Metazoa</taxon>
        <taxon>Ecdysozoa</taxon>
        <taxon>Arthropoda</taxon>
        <taxon>Hexapoda</taxon>
        <taxon>Insecta</taxon>
        <taxon>Pterygota</taxon>
        <taxon>Neoptera</taxon>
        <taxon>Endopterygota</taxon>
        <taxon>Diptera</taxon>
        <taxon>Nematocera</taxon>
        <taxon>Chironomoidea</taxon>
        <taxon>Chironomidae</taxon>
        <taxon>Clunio</taxon>
    </lineage>
</organism>
<dbReference type="Proteomes" id="UP000183832">
    <property type="component" value="Unassembled WGS sequence"/>
</dbReference>
<keyword evidence="2" id="KW-1185">Reference proteome</keyword>
<sequence>MVEICLRNSQHNFRSIHGVWPLIYSKCDTFYFVMMLRSTLMGESDKLPYENDLTKTTNDK</sequence>
<proteinExistence type="predicted"/>
<name>A0A1J1J1P5_9DIPT</name>
<dbReference type="AlphaFoldDB" id="A0A1J1J1P5"/>
<evidence type="ECO:0000313" key="1">
    <source>
        <dbReference type="EMBL" id="CRL06319.1"/>
    </source>
</evidence>
<protein>
    <submittedName>
        <fullName evidence="1">CLUMA_CG019394, isoform A</fullName>
    </submittedName>
</protein>